<gene>
    <name evidence="3" type="ordered locus">Ngar_c08410</name>
</gene>
<evidence type="ECO:0000256" key="1">
    <source>
        <dbReference type="ARBA" id="ARBA00022553"/>
    </source>
</evidence>
<dbReference type="PANTHER" id="PTHR44591">
    <property type="entry name" value="STRESS RESPONSE REGULATOR PROTEIN 1"/>
    <property type="match status" value="1"/>
</dbReference>
<evidence type="ECO:0000313" key="3">
    <source>
        <dbReference type="EMBL" id="AFU57783.1"/>
    </source>
</evidence>
<dbReference type="GeneID" id="13795236"/>
<accession>K0IG44</accession>
<dbReference type="STRING" id="1237085.Ngar_c08410"/>
<dbReference type="EMBL" id="CP002408">
    <property type="protein sequence ID" value="AFU57783.1"/>
    <property type="molecule type" value="Genomic_DNA"/>
</dbReference>
<dbReference type="SUPFAM" id="SSF52172">
    <property type="entry name" value="CheY-like"/>
    <property type="match status" value="1"/>
</dbReference>
<dbReference type="InterPro" id="IPR011006">
    <property type="entry name" value="CheY-like_superfamily"/>
</dbReference>
<dbReference type="KEGG" id="nga:Ngar_c08410"/>
<dbReference type="InterPro" id="IPR050595">
    <property type="entry name" value="Bact_response_regulator"/>
</dbReference>
<dbReference type="InParanoid" id="K0IG44"/>
<dbReference type="PANTHER" id="PTHR44591:SF21">
    <property type="entry name" value="TWO-COMPONENT RESPONSE REGULATOR"/>
    <property type="match status" value="1"/>
</dbReference>
<evidence type="ECO:0000313" key="4">
    <source>
        <dbReference type="Proteomes" id="UP000008037"/>
    </source>
</evidence>
<dbReference type="AlphaFoldDB" id="K0IG44"/>
<keyword evidence="4" id="KW-1185">Reference proteome</keyword>
<protein>
    <submittedName>
        <fullName evidence="3">Putative signal transduction response regulator, receiver domain protein</fullName>
    </submittedName>
</protein>
<dbReference type="GO" id="GO:0000160">
    <property type="term" value="P:phosphorelay signal transduction system"/>
    <property type="evidence" value="ECO:0007669"/>
    <property type="project" value="InterPro"/>
</dbReference>
<feature type="domain" description="Response regulatory" evidence="2">
    <location>
        <begin position="1"/>
        <end position="84"/>
    </location>
</feature>
<organism evidence="3 4">
    <name type="scientific">Nitrososphaera gargensis (strain Ga9.2)</name>
    <dbReference type="NCBI Taxonomy" id="1237085"/>
    <lineage>
        <taxon>Archaea</taxon>
        <taxon>Nitrososphaerota</taxon>
        <taxon>Nitrososphaeria</taxon>
        <taxon>Nitrososphaerales</taxon>
        <taxon>Nitrososphaeraceae</taxon>
        <taxon>Nitrososphaera</taxon>
    </lineage>
</organism>
<sequence length="93" mass="10773">MEHFSSNPITYDLIISDIRMPKMNGFELCKEIRKLDGKVKICFMTAFEMHLKEFETILPSIRVDGLITKPVRIVDLCSTVKRLLAIAEREDKT</sequence>
<keyword evidence="1" id="KW-0597">Phosphoprotein</keyword>
<dbReference type="RefSeq" id="WP_015018328.1">
    <property type="nucleotide sequence ID" value="NC_018719.1"/>
</dbReference>
<dbReference type="PROSITE" id="PS50110">
    <property type="entry name" value="RESPONSE_REGULATORY"/>
    <property type="match status" value="1"/>
</dbReference>
<dbReference type="Pfam" id="PF00072">
    <property type="entry name" value="Response_reg"/>
    <property type="match status" value="1"/>
</dbReference>
<reference evidence="3 4" key="1">
    <citation type="journal article" date="2012" name="Environ. Microbiol.">
        <title>The genome of the ammonia-oxidizing Candidatus Nitrososphaera gargensis: insights into metabolic versatility and environmental adaptations.</title>
        <authorList>
            <person name="Spang A."/>
            <person name="Poehlein A."/>
            <person name="Offre P."/>
            <person name="Zumbragel S."/>
            <person name="Haider S."/>
            <person name="Rychlik N."/>
            <person name="Nowka B."/>
            <person name="Schmeisser C."/>
            <person name="Lebedeva E.V."/>
            <person name="Rattei T."/>
            <person name="Bohm C."/>
            <person name="Schmid M."/>
            <person name="Galushko A."/>
            <person name="Hatzenpichler R."/>
            <person name="Weinmaier T."/>
            <person name="Daniel R."/>
            <person name="Schleper C."/>
            <person name="Spieck E."/>
            <person name="Streit W."/>
            <person name="Wagner M."/>
        </authorList>
    </citation>
    <scope>NUCLEOTIDE SEQUENCE [LARGE SCALE GENOMIC DNA]</scope>
    <source>
        <strain evidence="4">Ga9.2</strain>
    </source>
</reference>
<dbReference type="InterPro" id="IPR001789">
    <property type="entry name" value="Sig_transdc_resp-reg_receiver"/>
</dbReference>
<dbReference type="Gene3D" id="3.40.50.2300">
    <property type="match status" value="1"/>
</dbReference>
<proteinExistence type="predicted"/>
<dbReference type="HOGENOM" id="CLU_2392984_0_0_2"/>
<evidence type="ECO:0000259" key="2">
    <source>
        <dbReference type="PROSITE" id="PS50110"/>
    </source>
</evidence>
<dbReference type="BioCyc" id="CNIT1237085:G1324-839-MONOMER"/>
<name>K0IG44_NITGG</name>
<dbReference type="Proteomes" id="UP000008037">
    <property type="component" value="Chromosome"/>
</dbReference>